<feature type="repeat" description="TPR" evidence="5">
    <location>
        <begin position="203"/>
        <end position="236"/>
    </location>
</feature>
<protein>
    <recommendedName>
        <fullName evidence="4">RNA polymerase II-associated protein 3</fullName>
    </recommendedName>
</protein>
<feature type="coiled-coil region" evidence="6">
    <location>
        <begin position="409"/>
        <end position="443"/>
    </location>
</feature>
<dbReference type="InterPro" id="IPR019734">
    <property type="entry name" value="TPR_rpt"/>
</dbReference>
<keyword evidence="6" id="KW-0175">Coiled coil</keyword>
<evidence type="ECO:0000256" key="1">
    <source>
        <dbReference type="ARBA" id="ARBA00022737"/>
    </source>
</evidence>
<sequence>MDVSKSILTQKQVRNNAEDLQKEYLDLAAWEEQMKKKDLAIRNMTDDRVLPPIRCRKKPVPSDEDQQNKETNSGSNHEKSKKAKRIASGDYASWDKFDVEKACDEIEEKDKSNVITEKMYEIPTPEELERDHNEANKLKEQGNALVLQKQYAKAIGKYNEAIAKFSGDATYYANRALCQIKLTNFYSAVSDCTEAIKLDSRYVKAYHRRALSRIELRHFEDAKKDVQMILELDPSNKDAVAMRDTIDKRIKKESMDAVKVLKEREKKTSTLEREIGNKLGQKLFGSKSFEKKSEETVEKKKDHIAFEHKTAPKDNRLGVISVQQKEPSNEEFPPWLPPIRDDVSIIQPLVKPPVQKKQTMQRIPVTALTENESIFKDVEKNSVPKIQEVNNTEDLAVKKTANTKASSIIEEIKNVSESQVKEVKNLNMEKTKITSNVENMEKTKVTLNVENMEKPPEVNVTLESTLVVPKTAISFLIAWRKNTSIDFRYEYLKLIIPKNLPEIFKDSMESNIFSDIIIVLNTKFVPNNDKVYEFLFYLSKIKRFRALVLFMTQSEKEALQNLFEICKTKEGKSDEEVQNLYTAYEL</sequence>
<comment type="similarity">
    <text evidence="3">Belongs to the RPAP3 family.</text>
</comment>
<dbReference type="Proteomes" id="UP001627154">
    <property type="component" value="Unassembled WGS sequence"/>
</dbReference>
<evidence type="ECO:0000256" key="2">
    <source>
        <dbReference type="ARBA" id="ARBA00022803"/>
    </source>
</evidence>
<feature type="domain" description="RNA-polymerase II-associated protein 3-like C-terminal" evidence="8">
    <location>
        <begin position="469"/>
        <end position="556"/>
    </location>
</feature>
<evidence type="ECO:0000313" key="10">
    <source>
        <dbReference type="Proteomes" id="UP001627154"/>
    </source>
</evidence>
<accession>A0ABD2X5B7</accession>
<evidence type="ECO:0000259" key="8">
    <source>
        <dbReference type="Pfam" id="PF13877"/>
    </source>
</evidence>
<feature type="region of interest" description="Disordered" evidence="7">
    <location>
        <begin position="38"/>
        <end position="85"/>
    </location>
</feature>
<dbReference type="InterPro" id="IPR051966">
    <property type="entry name" value="RPAP3"/>
</dbReference>
<dbReference type="AlphaFoldDB" id="A0ABD2X5B7"/>
<dbReference type="Pfam" id="PF14853">
    <property type="entry name" value="Fis1_TPR_C"/>
    <property type="match status" value="1"/>
</dbReference>
<dbReference type="SUPFAM" id="SSF48452">
    <property type="entry name" value="TPR-like"/>
    <property type="match status" value="1"/>
</dbReference>
<dbReference type="Pfam" id="PF13877">
    <property type="entry name" value="RPAP3_C"/>
    <property type="match status" value="1"/>
</dbReference>
<dbReference type="EMBL" id="JBJJXI010000054">
    <property type="protein sequence ID" value="KAL3400004.1"/>
    <property type="molecule type" value="Genomic_DNA"/>
</dbReference>
<organism evidence="9 10">
    <name type="scientific">Trichogramma kaykai</name>
    <dbReference type="NCBI Taxonomy" id="54128"/>
    <lineage>
        <taxon>Eukaryota</taxon>
        <taxon>Metazoa</taxon>
        <taxon>Ecdysozoa</taxon>
        <taxon>Arthropoda</taxon>
        <taxon>Hexapoda</taxon>
        <taxon>Insecta</taxon>
        <taxon>Pterygota</taxon>
        <taxon>Neoptera</taxon>
        <taxon>Endopterygota</taxon>
        <taxon>Hymenoptera</taxon>
        <taxon>Apocrita</taxon>
        <taxon>Proctotrupomorpha</taxon>
        <taxon>Chalcidoidea</taxon>
        <taxon>Trichogrammatidae</taxon>
        <taxon>Trichogramma</taxon>
    </lineage>
</organism>
<dbReference type="InterPro" id="IPR011990">
    <property type="entry name" value="TPR-like_helical_dom_sf"/>
</dbReference>
<dbReference type="InterPro" id="IPR028061">
    <property type="entry name" value="Fis1_TPR_C"/>
</dbReference>
<comment type="caution">
    <text evidence="9">The sequence shown here is derived from an EMBL/GenBank/DDBJ whole genome shotgun (WGS) entry which is preliminary data.</text>
</comment>
<name>A0ABD2X5B7_9HYME</name>
<keyword evidence="2 5" id="KW-0802">TPR repeat</keyword>
<reference evidence="9 10" key="1">
    <citation type="journal article" date="2024" name="bioRxiv">
        <title>A reference genome for Trichogramma kaykai: A tiny desert-dwelling parasitoid wasp with competing sex-ratio distorters.</title>
        <authorList>
            <person name="Culotta J."/>
            <person name="Lindsey A.R."/>
        </authorList>
    </citation>
    <scope>NUCLEOTIDE SEQUENCE [LARGE SCALE GENOMIC DNA]</scope>
    <source>
        <strain evidence="9 10">KSX58</strain>
    </source>
</reference>
<evidence type="ECO:0000256" key="3">
    <source>
        <dbReference type="ARBA" id="ARBA00038275"/>
    </source>
</evidence>
<feature type="compositionally biased region" description="Basic and acidic residues" evidence="7">
    <location>
        <begin position="38"/>
        <end position="49"/>
    </location>
</feature>
<evidence type="ECO:0000256" key="5">
    <source>
        <dbReference type="PROSITE-ProRule" id="PRU00339"/>
    </source>
</evidence>
<dbReference type="PANTHER" id="PTHR46423:SF1">
    <property type="entry name" value="RNA POLYMERASE II-ASSOCIATED PROTEIN 3"/>
    <property type="match status" value="1"/>
</dbReference>
<keyword evidence="10" id="KW-1185">Reference proteome</keyword>
<dbReference type="PROSITE" id="PS50005">
    <property type="entry name" value="TPR"/>
    <property type="match status" value="1"/>
</dbReference>
<proteinExistence type="inferred from homology"/>
<evidence type="ECO:0000256" key="4">
    <source>
        <dbReference type="ARBA" id="ARBA00040133"/>
    </source>
</evidence>
<gene>
    <name evidence="9" type="ORF">TKK_006625</name>
</gene>
<dbReference type="InterPro" id="IPR025986">
    <property type="entry name" value="RPAP3-like_C"/>
</dbReference>
<dbReference type="SMART" id="SM00028">
    <property type="entry name" value="TPR"/>
    <property type="match status" value="3"/>
</dbReference>
<evidence type="ECO:0000256" key="6">
    <source>
        <dbReference type="SAM" id="Coils"/>
    </source>
</evidence>
<evidence type="ECO:0000313" key="9">
    <source>
        <dbReference type="EMBL" id="KAL3400004.1"/>
    </source>
</evidence>
<dbReference type="Gene3D" id="1.25.40.10">
    <property type="entry name" value="Tetratricopeptide repeat domain"/>
    <property type="match status" value="1"/>
</dbReference>
<keyword evidence="1" id="KW-0677">Repeat</keyword>
<dbReference type="PANTHER" id="PTHR46423">
    <property type="entry name" value="RNA POLYMERASE II-ASSOCIATED PROTEIN 3"/>
    <property type="match status" value="1"/>
</dbReference>
<evidence type="ECO:0000256" key="7">
    <source>
        <dbReference type="SAM" id="MobiDB-lite"/>
    </source>
</evidence>